<dbReference type="PANTHER" id="PTHR46577">
    <property type="entry name" value="HTH-TYPE TRANSCRIPTIONAL REGULATORY PROTEIN GABR"/>
    <property type="match status" value="1"/>
</dbReference>
<dbReference type="GO" id="GO:0003677">
    <property type="term" value="F:DNA binding"/>
    <property type="evidence" value="ECO:0007669"/>
    <property type="project" value="UniProtKB-KW"/>
</dbReference>
<dbReference type="Pfam" id="PF00392">
    <property type="entry name" value="GntR"/>
    <property type="match status" value="1"/>
</dbReference>
<dbReference type="InterPro" id="IPR015422">
    <property type="entry name" value="PyrdxlP-dep_Trfase_small"/>
</dbReference>
<dbReference type="EMBL" id="PGLV01000001">
    <property type="protein sequence ID" value="POZ56602.1"/>
    <property type="molecule type" value="Genomic_DNA"/>
</dbReference>
<comment type="cofactor">
    <cofactor evidence="1">
        <name>pyridoxal 5'-phosphate</name>
        <dbReference type="ChEBI" id="CHEBI:597326"/>
    </cofactor>
</comment>
<dbReference type="Gene3D" id="3.40.640.10">
    <property type="entry name" value="Type I PLP-dependent aspartate aminotransferase-like (Major domain)"/>
    <property type="match status" value="1"/>
</dbReference>
<evidence type="ECO:0000256" key="5">
    <source>
        <dbReference type="ARBA" id="ARBA00023015"/>
    </source>
</evidence>
<evidence type="ECO:0000313" key="10">
    <source>
        <dbReference type="Proteomes" id="UP000237319"/>
    </source>
</evidence>
<dbReference type="InterPro" id="IPR051446">
    <property type="entry name" value="HTH_trans_reg/aminotransferase"/>
</dbReference>
<dbReference type="InterPro" id="IPR015424">
    <property type="entry name" value="PyrdxlP-dep_Trfase"/>
</dbReference>
<proteinExistence type="inferred from homology"/>
<comment type="caution">
    <text evidence="9">The sequence shown here is derived from an EMBL/GenBank/DDBJ whole genome shotgun (WGS) entry which is preliminary data.</text>
</comment>
<evidence type="ECO:0000259" key="8">
    <source>
        <dbReference type="PROSITE" id="PS50949"/>
    </source>
</evidence>
<dbReference type="PROSITE" id="PS50949">
    <property type="entry name" value="HTH_GNTR"/>
    <property type="match status" value="1"/>
</dbReference>
<dbReference type="CDD" id="cd00609">
    <property type="entry name" value="AAT_like"/>
    <property type="match status" value="1"/>
</dbReference>
<dbReference type="PRINTS" id="PR00035">
    <property type="entry name" value="HTHGNTR"/>
</dbReference>
<evidence type="ECO:0000256" key="7">
    <source>
        <dbReference type="ARBA" id="ARBA00023163"/>
    </source>
</evidence>
<dbReference type="InterPro" id="IPR036390">
    <property type="entry name" value="WH_DNA-bd_sf"/>
</dbReference>
<feature type="domain" description="HTH gntR-type" evidence="8">
    <location>
        <begin position="11"/>
        <end position="79"/>
    </location>
</feature>
<dbReference type="SUPFAM" id="SSF46785">
    <property type="entry name" value="Winged helix' DNA-binding domain"/>
    <property type="match status" value="1"/>
</dbReference>
<evidence type="ECO:0000256" key="1">
    <source>
        <dbReference type="ARBA" id="ARBA00001933"/>
    </source>
</evidence>
<reference evidence="9 10" key="1">
    <citation type="submission" date="2017-11" db="EMBL/GenBank/DDBJ databases">
        <title>Genome sequence of Lysinibacillus sphaericus, a lignin-degrading bacteria isolated from municipal solid waste soil.</title>
        <authorList>
            <person name="Persinoti G.F."/>
            <person name="Paixao D.A."/>
            <person name="Bugg T.D."/>
            <person name="Squina F.M."/>
        </authorList>
    </citation>
    <scope>NUCLEOTIDE SEQUENCE [LARGE SCALE GENOMIC DNA]</scope>
    <source>
        <strain evidence="9 10">A1</strain>
    </source>
</reference>
<keyword evidence="3" id="KW-0808">Transferase</keyword>
<dbReference type="GO" id="GO:0008483">
    <property type="term" value="F:transaminase activity"/>
    <property type="evidence" value="ECO:0007669"/>
    <property type="project" value="UniProtKB-KW"/>
</dbReference>
<dbReference type="AlphaFoldDB" id="A0A2S5D0R9"/>
<name>A0A2S5D0R9_LYSSH</name>
<dbReference type="InterPro" id="IPR015421">
    <property type="entry name" value="PyrdxlP-dep_Trfase_major"/>
</dbReference>
<dbReference type="CDD" id="cd07377">
    <property type="entry name" value="WHTH_GntR"/>
    <property type="match status" value="1"/>
</dbReference>
<keyword evidence="5" id="KW-0805">Transcription regulation</keyword>
<gene>
    <name evidence="9" type="primary">norG</name>
    <name evidence="9" type="ORF">LYSIN_01385</name>
</gene>
<evidence type="ECO:0000313" key="9">
    <source>
        <dbReference type="EMBL" id="POZ56602.1"/>
    </source>
</evidence>
<sequence length="479" mass="54151">MNWQPNRQGNRTLQQQIVTWITERIERGDWVAGTKLPTQRQLAMQLGVNRSTVQQALEELKAAGILETTIGSGIYVANTSWHSLIKQRQPNWQTYIETSLHKPNYHTIQLINEYEQRDNIIRLGTGELAPSLLPTSEIEASLKEISLLPKVLGYSSPQGNKQLREAICQYVQKRGIQAQPENVCIVSGGLQALQLIAVGLLEQGSIVFQEQTSYLNSVHPFQSVGMQMVAIDRDEGLAQTLAHKKRKRQAVFYVVPTLNNPTGGVWTSLEKKQLYKACKQCRIPIIEDDVYHELLFNEGSPSIKSLDDSGQVLYIGSVSKTLSPGLRIGWLIGPTTVIERLADIKMQTDYGSSAISQEIVLHWLRTGKYECHIVGLRQALQQRANFVEQLLHEKIKDIASWEQSKGGFYIWLKFHAPIVDKAFFIKLLQYNVLINPGYIYDAQDAQHIRLSYAYATPEELQYGIEMLVQVAKSHSKNGE</sequence>
<keyword evidence="10" id="KW-1185">Reference proteome</keyword>
<dbReference type="GO" id="GO:0003700">
    <property type="term" value="F:DNA-binding transcription factor activity"/>
    <property type="evidence" value="ECO:0007669"/>
    <property type="project" value="InterPro"/>
</dbReference>
<evidence type="ECO:0000256" key="3">
    <source>
        <dbReference type="ARBA" id="ARBA00022576"/>
    </source>
</evidence>
<accession>A0A2S5D0R9</accession>
<evidence type="ECO:0000256" key="6">
    <source>
        <dbReference type="ARBA" id="ARBA00023125"/>
    </source>
</evidence>
<evidence type="ECO:0000256" key="4">
    <source>
        <dbReference type="ARBA" id="ARBA00022898"/>
    </source>
</evidence>
<dbReference type="Pfam" id="PF00155">
    <property type="entry name" value="Aminotran_1_2"/>
    <property type="match status" value="1"/>
</dbReference>
<keyword evidence="6" id="KW-0238">DNA-binding</keyword>
<dbReference type="InterPro" id="IPR036388">
    <property type="entry name" value="WH-like_DNA-bd_sf"/>
</dbReference>
<organism evidence="9 10">
    <name type="scientific">Lysinibacillus sphaericus</name>
    <name type="common">Bacillus sphaericus</name>
    <dbReference type="NCBI Taxonomy" id="1421"/>
    <lineage>
        <taxon>Bacteria</taxon>
        <taxon>Bacillati</taxon>
        <taxon>Bacillota</taxon>
        <taxon>Bacilli</taxon>
        <taxon>Bacillales</taxon>
        <taxon>Bacillaceae</taxon>
        <taxon>Lysinibacillus</taxon>
    </lineage>
</organism>
<dbReference type="RefSeq" id="WP_103976655.1">
    <property type="nucleotide sequence ID" value="NZ_PGLV01000001.1"/>
</dbReference>
<protein>
    <submittedName>
        <fullName evidence="9">HTH-type transcriptional regulator NorG</fullName>
    </submittedName>
</protein>
<dbReference type="InterPro" id="IPR004839">
    <property type="entry name" value="Aminotransferase_I/II_large"/>
</dbReference>
<dbReference type="SMART" id="SM00345">
    <property type="entry name" value="HTH_GNTR"/>
    <property type="match status" value="1"/>
</dbReference>
<dbReference type="Proteomes" id="UP000237319">
    <property type="component" value="Unassembled WGS sequence"/>
</dbReference>
<dbReference type="PANTHER" id="PTHR46577:SF2">
    <property type="entry name" value="TRANSCRIPTIONAL REGULATORY PROTEIN"/>
    <property type="match status" value="1"/>
</dbReference>
<keyword evidence="3" id="KW-0032">Aminotransferase</keyword>
<dbReference type="GO" id="GO:0030170">
    <property type="term" value="F:pyridoxal phosphate binding"/>
    <property type="evidence" value="ECO:0007669"/>
    <property type="project" value="InterPro"/>
</dbReference>
<dbReference type="InterPro" id="IPR000524">
    <property type="entry name" value="Tscrpt_reg_HTH_GntR"/>
</dbReference>
<keyword evidence="4" id="KW-0663">Pyridoxal phosphate</keyword>
<dbReference type="SUPFAM" id="SSF53383">
    <property type="entry name" value="PLP-dependent transferases"/>
    <property type="match status" value="1"/>
</dbReference>
<evidence type="ECO:0000256" key="2">
    <source>
        <dbReference type="ARBA" id="ARBA00005384"/>
    </source>
</evidence>
<dbReference type="Gene3D" id="3.90.1150.10">
    <property type="entry name" value="Aspartate Aminotransferase, domain 1"/>
    <property type="match status" value="1"/>
</dbReference>
<comment type="similarity">
    <text evidence="2">In the C-terminal section; belongs to the class-I pyridoxal-phosphate-dependent aminotransferase family.</text>
</comment>
<keyword evidence="7" id="KW-0804">Transcription</keyword>
<dbReference type="Gene3D" id="1.10.10.10">
    <property type="entry name" value="Winged helix-like DNA-binding domain superfamily/Winged helix DNA-binding domain"/>
    <property type="match status" value="1"/>
</dbReference>